<accession>A0A1C6RJQ8</accession>
<feature type="region of interest" description="Disordered" evidence="1">
    <location>
        <begin position="1"/>
        <end position="48"/>
    </location>
</feature>
<keyword evidence="3" id="KW-1185">Reference proteome</keyword>
<feature type="compositionally biased region" description="Basic and acidic residues" evidence="1">
    <location>
        <begin position="1"/>
        <end position="12"/>
    </location>
</feature>
<protein>
    <submittedName>
        <fullName evidence="2">Uncharacterized protein</fullName>
    </submittedName>
</protein>
<evidence type="ECO:0000256" key="1">
    <source>
        <dbReference type="SAM" id="MobiDB-lite"/>
    </source>
</evidence>
<feature type="compositionally biased region" description="Polar residues" evidence="1">
    <location>
        <begin position="17"/>
        <end position="29"/>
    </location>
</feature>
<gene>
    <name evidence="2" type="ORF">GA0074694_1993</name>
</gene>
<evidence type="ECO:0000313" key="2">
    <source>
        <dbReference type="EMBL" id="SCL17404.1"/>
    </source>
</evidence>
<sequence length="48" mass="4875">MINRRNQTDLRRMQAAGVTTTAGTYSKGSARSGDLPGHATSAAATAPG</sequence>
<dbReference type="STRING" id="47866.GA0074694_1993"/>
<dbReference type="Proteomes" id="UP000198906">
    <property type="component" value="Unassembled WGS sequence"/>
</dbReference>
<proteinExistence type="predicted"/>
<dbReference type="AlphaFoldDB" id="A0A1C6RJQ8"/>
<dbReference type="EMBL" id="FMHU01000001">
    <property type="protein sequence ID" value="SCL17404.1"/>
    <property type="molecule type" value="Genomic_DNA"/>
</dbReference>
<organism evidence="2 3">
    <name type="scientific">Micromonospora inyonensis</name>
    <dbReference type="NCBI Taxonomy" id="47866"/>
    <lineage>
        <taxon>Bacteria</taxon>
        <taxon>Bacillati</taxon>
        <taxon>Actinomycetota</taxon>
        <taxon>Actinomycetes</taxon>
        <taxon>Micromonosporales</taxon>
        <taxon>Micromonosporaceae</taxon>
        <taxon>Micromonospora</taxon>
    </lineage>
</organism>
<dbReference type="RefSeq" id="WP_176737834.1">
    <property type="nucleotide sequence ID" value="NZ_FMHU01000001.1"/>
</dbReference>
<reference evidence="3" key="1">
    <citation type="submission" date="2016-06" db="EMBL/GenBank/DDBJ databases">
        <authorList>
            <person name="Varghese N."/>
        </authorList>
    </citation>
    <scope>NUCLEOTIDE SEQUENCE [LARGE SCALE GENOMIC DNA]</scope>
    <source>
        <strain evidence="3">DSM 46123</strain>
    </source>
</reference>
<evidence type="ECO:0000313" key="3">
    <source>
        <dbReference type="Proteomes" id="UP000198906"/>
    </source>
</evidence>
<name>A0A1C6RJQ8_9ACTN</name>